<organism evidence="2">
    <name type="scientific">Phaeocystis antarctica</name>
    <dbReference type="NCBI Taxonomy" id="33657"/>
    <lineage>
        <taxon>Eukaryota</taxon>
        <taxon>Haptista</taxon>
        <taxon>Haptophyta</taxon>
        <taxon>Prymnesiophyceae</taxon>
        <taxon>Phaeocystales</taxon>
        <taxon>Phaeocystaceae</taxon>
        <taxon>Phaeocystis</taxon>
    </lineage>
</organism>
<gene>
    <name evidence="2" type="ORF">PANT1444_LOCUS1053</name>
</gene>
<feature type="region of interest" description="Disordered" evidence="1">
    <location>
        <begin position="315"/>
        <end position="359"/>
    </location>
</feature>
<proteinExistence type="predicted"/>
<evidence type="ECO:0000313" key="2">
    <source>
        <dbReference type="EMBL" id="CAD8468195.1"/>
    </source>
</evidence>
<feature type="region of interest" description="Disordered" evidence="1">
    <location>
        <begin position="1"/>
        <end position="131"/>
    </location>
</feature>
<accession>A0A7S0DX63</accession>
<sequence length="359" mass="40244">MTLGCGKEKETCAGKRPRSHDPTWGDSSSDGVPCVDAAGNRHPRSERTLNKNARRRPPEAQARNAEMERARKKRLREGKLKEEEQRLVKQKREEREAPDGKAEEPQLTGAPPGATAQEESTQPNLTRGGGYDTTNNMNLFLTQCCGCSNPVRNKKTLFDALIQQITTLEEHGVLDNHRDVQVAGHLVVGVLRLVRKELEGKDPHAKRCDYSKEFRALLKDVLLSRIGKDIVGGMVKEARAKIEPKEEPEVLDNENILSKLRDTQNKLLKQDMQNMLLKQESESKDRMIEAKDQEIEQLRTANAALMMHNPSMQSMNLSDFKDELSDPGTPDLSEWSLSRSPSPTPSVKSEGAKTRAYGM</sequence>
<feature type="compositionally biased region" description="Polar residues" evidence="1">
    <location>
        <begin position="335"/>
        <end position="347"/>
    </location>
</feature>
<dbReference type="EMBL" id="HBEP01001883">
    <property type="protein sequence ID" value="CAD8468195.1"/>
    <property type="molecule type" value="Transcribed_RNA"/>
</dbReference>
<evidence type="ECO:0000256" key="1">
    <source>
        <dbReference type="SAM" id="MobiDB-lite"/>
    </source>
</evidence>
<feature type="compositionally biased region" description="Basic and acidic residues" evidence="1">
    <location>
        <begin position="1"/>
        <end position="23"/>
    </location>
</feature>
<feature type="compositionally biased region" description="Basic and acidic residues" evidence="1">
    <location>
        <begin position="77"/>
        <end position="104"/>
    </location>
</feature>
<protein>
    <submittedName>
        <fullName evidence="2">Uncharacterized protein</fullName>
    </submittedName>
</protein>
<reference evidence="2" key="1">
    <citation type="submission" date="2021-01" db="EMBL/GenBank/DDBJ databases">
        <authorList>
            <person name="Corre E."/>
            <person name="Pelletier E."/>
            <person name="Niang G."/>
            <person name="Scheremetjew M."/>
            <person name="Finn R."/>
            <person name="Kale V."/>
            <person name="Holt S."/>
            <person name="Cochrane G."/>
            <person name="Meng A."/>
            <person name="Brown T."/>
            <person name="Cohen L."/>
        </authorList>
    </citation>
    <scope>NUCLEOTIDE SEQUENCE</scope>
    <source>
        <strain evidence="2">CCMP1374</strain>
    </source>
</reference>
<name>A0A7S0DX63_9EUKA</name>
<dbReference type="AlphaFoldDB" id="A0A7S0DX63"/>